<protein>
    <submittedName>
        <fullName evidence="1">Uncharacterized protein</fullName>
    </submittedName>
</protein>
<dbReference type="Proteomes" id="UP000224460">
    <property type="component" value="Unassembled WGS sequence"/>
</dbReference>
<sequence>MAVAADVKGVKVVLKLAKGTQTISNCQKTADDEALFTLGHAVGGLTQEGVETVSKVVESTLIEG</sequence>
<keyword evidence="2" id="KW-1185">Reference proteome</keyword>
<comment type="caution">
    <text evidence="1">The sequence shown here is derived from an EMBL/GenBank/DDBJ whole genome shotgun (WGS) entry which is preliminary data.</text>
</comment>
<organism evidence="1 2">
    <name type="scientific">Sporanaerobium hydrogeniformans</name>
    <dbReference type="NCBI Taxonomy" id="3072179"/>
    <lineage>
        <taxon>Bacteria</taxon>
        <taxon>Bacillati</taxon>
        <taxon>Bacillota</taxon>
        <taxon>Clostridia</taxon>
        <taxon>Lachnospirales</taxon>
        <taxon>Lachnospiraceae</taxon>
        <taxon>Sporanaerobium</taxon>
    </lineage>
</organism>
<evidence type="ECO:0000313" key="2">
    <source>
        <dbReference type="Proteomes" id="UP000224460"/>
    </source>
</evidence>
<proteinExistence type="predicted"/>
<reference evidence="1" key="1">
    <citation type="submission" date="2017-10" db="EMBL/GenBank/DDBJ databases">
        <title>Genome sequence of cellulolytic Lachnospiraceae bacterium XHS1971 isolated from hotspring sediment.</title>
        <authorList>
            <person name="Vasudevan G."/>
            <person name="Joshi A.J."/>
            <person name="Hivarkar S."/>
            <person name="Lanjekar V.B."/>
            <person name="Dhakephalkar P.K."/>
            <person name="Dagar S."/>
        </authorList>
    </citation>
    <scope>NUCLEOTIDE SEQUENCE</scope>
    <source>
        <strain evidence="1">XHS1971</strain>
    </source>
</reference>
<name>A0AC61DAX7_9FIRM</name>
<gene>
    <name evidence="1" type="ORF">CS063_11970</name>
</gene>
<accession>A0AC61DAX7</accession>
<dbReference type="EMBL" id="PEDL01000013">
    <property type="protein sequence ID" value="PHV70188.1"/>
    <property type="molecule type" value="Genomic_DNA"/>
</dbReference>
<evidence type="ECO:0000313" key="1">
    <source>
        <dbReference type="EMBL" id="PHV70188.1"/>
    </source>
</evidence>